<evidence type="ECO:0008006" key="5">
    <source>
        <dbReference type="Google" id="ProtNLM"/>
    </source>
</evidence>
<dbReference type="Proteomes" id="UP001208692">
    <property type="component" value="Unassembled WGS sequence"/>
</dbReference>
<evidence type="ECO:0000313" key="1">
    <source>
        <dbReference type="EMBL" id="GJM51638.1"/>
    </source>
</evidence>
<reference evidence="1 4" key="1">
    <citation type="submission" date="2021-11" db="EMBL/GenBank/DDBJ databases">
        <title>Draft genome sequence of Capnocytophaga sp. strain KC07075 isolated from cat oral cavity.</title>
        <authorList>
            <person name="Suzuki M."/>
            <person name="Imaoka K."/>
            <person name="Kimura M."/>
            <person name="Morikawa S."/>
            <person name="Maeda K."/>
        </authorList>
    </citation>
    <scope>NUCLEOTIDE SEQUENCE</scope>
    <source>
        <strain evidence="1">KC07075</strain>
        <strain evidence="2 4">KC07079</strain>
    </source>
</reference>
<sequence>MAVEYGKWQKIERKELTPPIPFGVEKIEILNLDEGSKNDGTETFGNYGMIYGKSYKLRVSNFAHSMPPKNKNDIKWQVSYLGKGNVLTLMHIQKTGSEIIFNCDNLDYCGQTISFYAYVRESGKEQNNKAKLEIFCHNRFRWFDKKVFERELLDRKKSPKKLDQHNTSLCGTAAIIYQLAVNKNVLFYNSYLEFFRTGKVKINNFLLSPNKELFDMKPDVNFDYPYFDKDSEGNPISPPDLMSSADWIILAGTRSSDNLSYTGKRGEDLDAINWPSYMKKASVNLYGASTFNDKTSIITGFDYLEKMREIDLLYKNGWNIVLLIDSDMLSHEVSFFGCLTQYHWIVYKGGFSYDKTHFYLSYWCWHEEYKNMKIRRRVFNTNFYGYVMYK</sequence>
<protein>
    <recommendedName>
        <fullName evidence="5">Peptidase C39-like domain-containing protein</fullName>
    </recommendedName>
</protein>
<evidence type="ECO:0000313" key="4">
    <source>
        <dbReference type="Proteomes" id="UP001208692"/>
    </source>
</evidence>
<keyword evidence="4" id="KW-1185">Reference proteome</keyword>
<evidence type="ECO:0000313" key="2">
    <source>
        <dbReference type="EMBL" id="GJM54318.1"/>
    </source>
</evidence>
<gene>
    <name evidence="1" type="ORF">RCZ15_26110</name>
    <name evidence="2" type="ORF">RCZ16_26340</name>
</gene>
<accession>A0AAV5B0C5</accession>
<dbReference type="EMBL" id="BQKA01000083">
    <property type="protein sequence ID" value="GJM51638.1"/>
    <property type="molecule type" value="Genomic_DNA"/>
</dbReference>
<dbReference type="RefSeq" id="WP_264847847.1">
    <property type="nucleotide sequence ID" value="NZ_BPMA01000096.1"/>
</dbReference>
<comment type="caution">
    <text evidence="1">The sequence shown here is derived from an EMBL/GenBank/DDBJ whole genome shotgun (WGS) entry which is preliminary data.</text>
</comment>
<proteinExistence type="predicted"/>
<dbReference type="Proteomes" id="UP001207736">
    <property type="component" value="Unassembled WGS sequence"/>
</dbReference>
<name>A0AAV5B0C5_9FLAO</name>
<organism evidence="1 3">
    <name type="scientific">Capnocytophaga catalasegens</name>
    <dbReference type="NCBI Taxonomy" id="1004260"/>
    <lineage>
        <taxon>Bacteria</taxon>
        <taxon>Pseudomonadati</taxon>
        <taxon>Bacteroidota</taxon>
        <taxon>Flavobacteriia</taxon>
        <taxon>Flavobacteriales</taxon>
        <taxon>Flavobacteriaceae</taxon>
        <taxon>Capnocytophaga</taxon>
    </lineage>
</organism>
<dbReference type="EMBL" id="BQKB01000090">
    <property type="protein sequence ID" value="GJM54318.1"/>
    <property type="molecule type" value="Genomic_DNA"/>
</dbReference>
<evidence type="ECO:0000313" key="3">
    <source>
        <dbReference type="Proteomes" id="UP001207736"/>
    </source>
</evidence>
<dbReference type="AlphaFoldDB" id="A0AAV5B0C5"/>